<dbReference type="GO" id="GO:0000122">
    <property type="term" value="P:negative regulation of transcription by RNA polymerase II"/>
    <property type="evidence" value="ECO:0007669"/>
    <property type="project" value="TreeGrafter"/>
</dbReference>
<dbReference type="RefSeq" id="XP_016970715.1">
    <property type="nucleotide sequence ID" value="XM_017115226.1"/>
</dbReference>
<feature type="region of interest" description="Disordered" evidence="1">
    <location>
        <begin position="1"/>
        <end position="50"/>
    </location>
</feature>
<feature type="compositionally biased region" description="Basic and acidic residues" evidence="1">
    <location>
        <begin position="1"/>
        <end position="26"/>
    </location>
</feature>
<evidence type="ECO:0000256" key="1">
    <source>
        <dbReference type="SAM" id="MobiDB-lite"/>
    </source>
</evidence>
<dbReference type="PANTHER" id="PTHR31336:SF3">
    <property type="entry name" value="PROTEIN LIN-37 HOMOLOG"/>
    <property type="match status" value="1"/>
</dbReference>
<name>A0A6P4DYC9_DRORH</name>
<proteinExistence type="predicted"/>
<accession>A0A6P4DYC9</accession>
<dbReference type="Pfam" id="PF15306">
    <property type="entry name" value="LIN37"/>
    <property type="match status" value="1"/>
</dbReference>
<dbReference type="GO" id="GO:0017053">
    <property type="term" value="C:transcription repressor complex"/>
    <property type="evidence" value="ECO:0007669"/>
    <property type="project" value="InterPro"/>
</dbReference>
<dbReference type="PANTHER" id="PTHR31336">
    <property type="entry name" value="LIN37 HOMOLOG"/>
    <property type="match status" value="1"/>
</dbReference>
<dbReference type="RefSeq" id="XP_016970715.2">
    <property type="nucleotide sequence ID" value="XM_017115226.2"/>
</dbReference>
<reference evidence="2" key="1">
    <citation type="submission" date="2025-08" db="UniProtKB">
        <authorList>
            <consortium name="RefSeq"/>
        </authorList>
    </citation>
    <scope>IDENTIFICATION</scope>
</reference>
<dbReference type="GO" id="GO:0031523">
    <property type="term" value="C:Myb complex"/>
    <property type="evidence" value="ECO:0007669"/>
    <property type="project" value="TreeGrafter"/>
</dbReference>
<dbReference type="OMA" id="SNVARWK"/>
<gene>
    <name evidence="2" type="primary">LOC108038444</name>
</gene>
<protein>
    <submittedName>
        <fullName evidence="2">Protein lin-37 homolog</fullName>
    </submittedName>
</protein>
<sequence>MKTTPKKKEMSLRLRESRREEQKPETSHQQPDDDADSDLPIRGRPSKKLLLQQQQQRHYQVKLEPEIKAVTAGATGTASTSAMTAVMAGSGGRIKARRMLYKKSAGSGGAVQKAPGESYVMRLFERSLDLSKYKDGTPLYPICRAWMANQPRNPAVAAFQTDGSLAAAKREDNGEEILSRLRSGEQKVLTQLPQPKPTDLPIIPPRLEFGQEDRQREKALEGASAFDLLASNVARWKKVRGHWLKHAQKYEQERYEVIDQIMDVVCKN</sequence>
<dbReference type="AlphaFoldDB" id="A0A6P4DYC9"/>
<organism evidence="2">
    <name type="scientific">Drosophila rhopaloa</name>
    <name type="common">Fruit fly</name>
    <dbReference type="NCBI Taxonomy" id="1041015"/>
    <lineage>
        <taxon>Eukaryota</taxon>
        <taxon>Metazoa</taxon>
        <taxon>Ecdysozoa</taxon>
        <taxon>Arthropoda</taxon>
        <taxon>Hexapoda</taxon>
        <taxon>Insecta</taxon>
        <taxon>Pterygota</taxon>
        <taxon>Neoptera</taxon>
        <taxon>Endopterygota</taxon>
        <taxon>Diptera</taxon>
        <taxon>Brachycera</taxon>
        <taxon>Muscomorpha</taxon>
        <taxon>Ephydroidea</taxon>
        <taxon>Drosophilidae</taxon>
        <taxon>Drosophila</taxon>
        <taxon>Sophophora</taxon>
    </lineage>
</organism>
<dbReference type="OrthoDB" id="6287771at2759"/>
<evidence type="ECO:0000313" key="2">
    <source>
        <dbReference type="RefSeq" id="XP_016970715.1"/>
    </source>
</evidence>
<dbReference type="InterPro" id="IPR028226">
    <property type="entry name" value="LIN37"/>
</dbReference>